<feature type="signal peptide" evidence="1">
    <location>
        <begin position="1"/>
        <end position="18"/>
    </location>
</feature>
<dbReference type="InParanoid" id="A0A2J7QTZ1"/>
<dbReference type="EMBL" id="NEVH01011192">
    <property type="protein sequence ID" value="PNF32057.1"/>
    <property type="molecule type" value="Genomic_DNA"/>
</dbReference>
<evidence type="ECO:0008006" key="4">
    <source>
        <dbReference type="Google" id="ProtNLM"/>
    </source>
</evidence>
<protein>
    <recommendedName>
        <fullName evidence="4">Secreted protein</fullName>
    </recommendedName>
</protein>
<evidence type="ECO:0000313" key="3">
    <source>
        <dbReference type="Proteomes" id="UP000235965"/>
    </source>
</evidence>
<reference evidence="2 3" key="1">
    <citation type="submission" date="2017-12" db="EMBL/GenBank/DDBJ databases">
        <title>Hemimetabolous genomes reveal molecular basis of termite eusociality.</title>
        <authorList>
            <person name="Harrison M.C."/>
            <person name="Jongepier E."/>
            <person name="Robertson H.M."/>
            <person name="Arning N."/>
            <person name="Bitard-Feildel T."/>
            <person name="Chao H."/>
            <person name="Childers C.P."/>
            <person name="Dinh H."/>
            <person name="Doddapaneni H."/>
            <person name="Dugan S."/>
            <person name="Gowin J."/>
            <person name="Greiner C."/>
            <person name="Han Y."/>
            <person name="Hu H."/>
            <person name="Hughes D.S.T."/>
            <person name="Huylmans A.-K."/>
            <person name="Kemena C."/>
            <person name="Kremer L.P.M."/>
            <person name="Lee S.L."/>
            <person name="Lopez-Ezquerra A."/>
            <person name="Mallet L."/>
            <person name="Monroy-Kuhn J.M."/>
            <person name="Moser A."/>
            <person name="Murali S.C."/>
            <person name="Muzny D.M."/>
            <person name="Otani S."/>
            <person name="Piulachs M.-D."/>
            <person name="Poelchau M."/>
            <person name="Qu J."/>
            <person name="Schaub F."/>
            <person name="Wada-Katsumata A."/>
            <person name="Worley K.C."/>
            <person name="Xie Q."/>
            <person name="Ylla G."/>
            <person name="Poulsen M."/>
            <person name="Gibbs R.A."/>
            <person name="Schal C."/>
            <person name="Richards S."/>
            <person name="Belles X."/>
            <person name="Korb J."/>
            <person name="Bornberg-Bauer E."/>
        </authorList>
    </citation>
    <scope>NUCLEOTIDE SEQUENCE [LARGE SCALE GENOMIC DNA]</scope>
    <source>
        <tissue evidence="2">Whole body</tissue>
    </source>
</reference>
<sequence length="93" mass="10377">MAATAWVIASLSACRVVGRCLYTCAFKCPQRKNHKVINRVTLGARRCLLTKREDVQETTLSELLKNAAKCELWLRLVGTRLVPLHGPQQTGLT</sequence>
<gene>
    <name evidence="2" type="ORF">B7P43_G05747</name>
</gene>
<dbReference type="Proteomes" id="UP000235965">
    <property type="component" value="Unassembled WGS sequence"/>
</dbReference>
<accession>A0A2J7QTZ1</accession>
<proteinExistence type="predicted"/>
<dbReference type="AlphaFoldDB" id="A0A2J7QTZ1"/>
<evidence type="ECO:0000313" key="2">
    <source>
        <dbReference type="EMBL" id="PNF32057.1"/>
    </source>
</evidence>
<keyword evidence="3" id="KW-1185">Reference proteome</keyword>
<evidence type="ECO:0000256" key="1">
    <source>
        <dbReference type="SAM" id="SignalP"/>
    </source>
</evidence>
<organism evidence="2 3">
    <name type="scientific">Cryptotermes secundus</name>
    <dbReference type="NCBI Taxonomy" id="105785"/>
    <lineage>
        <taxon>Eukaryota</taxon>
        <taxon>Metazoa</taxon>
        <taxon>Ecdysozoa</taxon>
        <taxon>Arthropoda</taxon>
        <taxon>Hexapoda</taxon>
        <taxon>Insecta</taxon>
        <taxon>Pterygota</taxon>
        <taxon>Neoptera</taxon>
        <taxon>Polyneoptera</taxon>
        <taxon>Dictyoptera</taxon>
        <taxon>Blattodea</taxon>
        <taxon>Blattoidea</taxon>
        <taxon>Termitoidae</taxon>
        <taxon>Kalotermitidae</taxon>
        <taxon>Cryptotermitinae</taxon>
        <taxon>Cryptotermes</taxon>
    </lineage>
</organism>
<feature type="chain" id="PRO_5014357507" description="Secreted protein" evidence="1">
    <location>
        <begin position="19"/>
        <end position="93"/>
    </location>
</feature>
<keyword evidence="1" id="KW-0732">Signal</keyword>
<name>A0A2J7QTZ1_9NEOP</name>
<comment type="caution">
    <text evidence="2">The sequence shown here is derived from an EMBL/GenBank/DDBJ whole genome shotgun (WGS) entry which is preliminary data.</text>
</comment>